<dbReference type="InterPro" id="IPR002842">
    <property type="entry name" value="ATPase_V1_Esu"/>
</dbReference>
<proteinExistence type="inferred from homology"/>
<dbReference type="GO" id="GO:0033178">
    <property type="term" value="C:proton-transporting two-sector ATPase complex, catalytic domain"/>
    <property type="evidence" value="ECO:0007669"/>
    <property type="project" value="InterPro"/>
</dbReference>
<keyword evidence="4" id="KW-0175">Coiled coil</keyword>
<dbReference type="InterPro" id="IPR038495">
    <property type="entry name" value="ATPase_E_C"/>
</dbReference>
<dbReference type="Proteomes" id="UP000887565">
    <property type="component" value="Unplaced"/>
</dbReference>
<sequence>MGLSDNDVQKQLRHMMAFIEQEANEKAEEIDAKAEEEFNIEKGRLVQQQRSKIMEYYEKKEKQVELQRKIQSSNMLNQSRLKSLKAQEDHVKNVLDEARSRLFHISNDTNLYPQILQGLISQGLFRLMEQKVVLKCRQKDLRLVQELLPNCMRAFRESCGFDAQVQIDGENFLNPDCAGGVEVYTHNGKICVASTLESRLEMMSQQMQPEIRNLLFGLNQNRKFFE</sequence>
<dbReference type="Pfam" id="PF01991">
    <property type="entry name" value="vATP-synt_E"/>
    <property type="match status" value="1"/>
</dbReference>
<dbReference type="HAMAP" id="MF_00311">
    <property type="entry name" value="ATP_synth_E_arch"/>
    <property type="match status" value="1"/>
</dbReference>
<dbReference type="GO" id="GO:0046961">
    <property type="term" value="F:proton-transporting ATPase activity, rotational mechanism"/>
    <property type="evidence" value="ECO:0007669"/>
    <property type="project" value="InterPro"/>
</dbReference>
<evidence type="ECO:0000313" key="5">
    <source>
        <dbReference type="Proteomes" id="UP000887565"/>
    </source>
</evidence>
<evidence type="ECO:0000256" key="4">
    <source>
        <dbReference type="SAM" id="Coils"/>
    </source>
</evidence>
<evidence type="ECO:0000256" key="2">
    <source>
        <dbReference type="ARBA" id="ARBA00022448"/>
    </source>
</evidence>
<dbReference type="WBParaSite" id="nRc.2.0.1.t28569-RA">
    <property type="protein sequence ID" value="nRc.2.0.1.t28569-RA"/>
    <property type="gene ID" value="nRc.2.0.1.g28569"/>
</dbReference>
<keyword evidence="5" id="KW-1185">Reference proteome</keyword>
<feature type="coiled-coil region" evidence="4">
    <location>
        <begin position="9"/>
        <end position="36"/>
    </location>
</feature>
<dbReference type="PANTHER" id="PTHR45715">
    <property type="entry name" value="ATPASE H+-TRANSPORTING V1 SUBUNIT E1A-RELATED"/>
    <property type="match status" value="1"/>
</dbReference>
<dbReference type="Gene3D" id="3.30.2320.30">
    <property type="entry name" value="ATP synthase, E subunit, C-terminal"/>
    <property type="match status" value="1"/>
</dbReference>
<organism evidence="5 6">
    <name type="scientific">Romanomermis culicivorax</name>
    <name type="common">Nematode worm</name>
    <dbReference type="NCBI Taxonomy" id="13658"/>
    <lineage>
        <taxon>Eukaryota</taxon>
        <taxon>Metazoa</taxon>
        <taxon>Ecdysozoa</taxon>
        <taxon>Nematoda</taxon>
        <taxon>Enoplea</taxon>
        <taxon>Dorylaimia</taxon>
        <taxon>Mermithida</taxon>
        <taxon>Mermithoidea</taxon>
        <taxon>Mermithidae</taxon>
        <taxon>Romanomermis</taxon>
    </lineage>
</organism>
<keyword evidence="2" id="KW-0813">Transport</keyword>
<keyword evidence="3" id="KW-0406">Ion transport</keyword>
<dbReference type="OMA" id="QHMMAFI"/>
<reference evidence="6" key="1">
    <citation type="submission" date="2022-11" db="UniProtKB">
        <authorList>
            <consortium name="WormBaseParasite"/>
        </authorList>
    </citation>
    <scope>IDENTIFICATION</scope>
</reference>
<dbReference type="AlphaFoldDB" id="A0A915JQN3"/>
<evidence type="ECO:0000313" key="6">
    <source>
        <dbReference type="WBParaSite" id="nRc.2.0.1.t28569-RA"/>
    </source>
</evidence>
<dbReference type="Gene3D" id="6.10.250.1620">
    <property type="match status" value="1"/>
</dbReference>
<dbReference type="SUPFAM" id="SSF160527">
    <property type="entry name" value="V-type ATPase subunit E-like"/>
    <property type="match status" value="1"/>
</dbReference>
<evidence type="ECO:0000256" key="3">
    <source>
        <dbReference type="ARBA" id="ARBA00023065"/>
    </source>
</evidence>
<comment type="similarity">
    <text evidence="1">Belongs to the V-ATPase E subunit family.</text>
</comment>
<name>A0A915JQN3_ROMCU</name>
<evidence type="ECO:0000256" key="1">
    <source>
        <dbReference type="ARBA" id="ARBA00005901"/>
    </source>
</evidence>
<accession>A0A915JQN3</accession>
<protein>
    <submittedName>
        <fullName evidence="6">V-type proton ATPase subunit E</fullName>
    </submittedName>
</protein>